<gene>
    <name evidence="3" type="ORF">SMTD_LOCUS3972</name>
</gene>
<protein>
    <recommendedName>
        <fullName evidence="2">SH2 domain-containing protein</fullName>
    </recommendedName>
</protein>
<keyword evidence="4" id="KW-1185">Reference proteome</keyword>
<dbReference type="SMART" id="SM00252">
    <property type="entry name" value="SH2"/>
    <property type="match status" value="1"/>
</dbReference>
<dbReference type="EMBL" id="UZAL01009043">
    <property type="protein sequence ID" value="VDP01274.1"/>
    <property type="molecule type" value="Genomic_DNA"/>
</dbReference>
<dbReference type="SUPFAM" id="SSF55550">
    <property type="entry name" value="SH2 domain"/>
    <property type="match status" value="1"/>
</dbReference>
<dbReference type="InterPro" id="IPR000980">
    <property type="entry name" value="SH2"/>
</dbReference>
<evidence type="ECO:0000259" key="2">
    <source>
        <dbReference type="PROSITE" id="PS50001"/>
    </source>
</evidence>
<name>A0A3P8B955_9TREM</name>
<feature type="domain" description="SH2" evidence="2">
    <location>
        <begin position="57"/>
        <end position="152"/>
    </location>
</feature>
<reference evidence="3 4" key="1">
    <citation type="submission" date="2018-11" db="EMBL/GenBank/DDBJ databases">
        <authorList>
            <consortium name="Pathogen Informatics"/>
        </authorList>
    </citation>
    <scope>NUCLEOTIDE SEQUENCE [LARGE SCALE GENOMIC DNA]</scope>
    <source>
        <strain>Denwood</strain>
        <strain evidence="4">Zambia</strain>
    </source>
</reference>
<dbReference type="AlphaFoldDB" id="A0A3P8B955"/>
<proteinExistence type="predicted"/>
<evidence type="ECO:0000313" key="3">
    <source>
        <dbReference type="EMBL" id="VDP01274.1"/>
    </source>
</evidence>
<evidence type="ECO:0000313" key="4">
    <source>
        <dbReference type="Proteomes" id="UP000269396"/>
    </source>
</evidence>
<keyword evidence="1" id="KW-0727">SH2 domain</keyword>
<dbReference type="Proteomes" id="UP000269396">
    <property type="component" value="Unassembled WGS sequence"/>
</dbReference>
<dbReference type="Gene3D" id="3.30.505.10">
    <property type="entry name" value="SH2 domain"/>
    <property type="match status" value="1"/>
</dbReference>
<dbReference type="CDD" id="cd00173">
    <property type="entry name" value="SH2"/>
    <property type="match status" value="1"/>
</dbReference>
<dbReference type="PANTHER" id="PTHR15832">
    <property type="entry name" value="SHC (SRC HOMOLOGY DOMAIN C-TERMINAL) ADAPTOR HOMOLOG"/>
    <property type="match status" value="1"/>
</dbReference>
<sequence length="165" mass="18779">MAVKTFQDTHKNQMFLSTVSNNVRAMSIPGSIMSTSSLLTEILNARNRDNSLNQPPWFQDMLPREITFELLAREEVGSSVFRNSVTHPVCCALFIRVPNNDNPLEITHYSIQKLSRGVRFKGLNKEWPSLQAFVTHLISIPDMLPCPLKLPQYTTNPIFTSLIFN</sequence>
<dbReference type="InterPro" id="IPR036860">
    <property type="entry name" value="SH2_dom_sf"/>
</dbReference>
<evidence type="ECO:0000256" key="1">
    <source>
        <dbReference type="PROSITE-ProRule" id="PRU00191"/>
    </source>
</evidence>
<dbReference type="PANTHER" id="PTHR15832:SF2">
    <property type="entry name" value="SH2 DOMAIN-CONTAINING PROTEIN"/>
    <property type="match status" value="1"/>
</dbReference>
<organism evidence="3 4">
    <name type="scientific">Schistosoma mattheei</name>
    <dbReference type="NCBI Taxonomy" id="31246"/>
    <lineage>
        <taxon>Eukaryota</taxon>
        <taxon>Metazoa</taxon>
        <taxon>Spiralia</taxon>
        <taxon>Lophotrochozoa</taxon>
        <taxon>Platyhelminthes</taxon>
        <taxon>Trematoda</taxon>
        <taxon>Digenea</taxon>
        <taxon>Strigeidida</taxon>
        <taxon>Schistosomatoidea</taxon>
        <taxon>Schistosomatidae</taxon>
        <taxon>Schistosoma</taxon>
    </lineage>
</organism>
<dbReference type="PROSITE" id="PS50001">
    <property type="entry name" value="SH2"/>
    <property type="match status" value="1"/>
</dbReference>
<accession>A0A3P8B955</accession>